<feature type="transmembrane region" description="Helical" evidence="1">
    <location>
        <begin position="259"/>
        <end position="279"/>
    </location>
</feature>
<feature type="transmembrane region" description="Helical" evidence="1">
    <location>
        <begin position="214"/>
        <end position="238"/>
    </location>
</feature>
<feature type="transmembrane region" description="Helical" evidence="1">
    <location>
        <begin position="176"/>
        <end position="194"/>
    </location>
</feature>
<dbReference type="AlphaFoldDB" id="A0A077DGJ4"/>
<feature type="transmembrane region" description="Helical" evidence="1">
    <location>
        <begin position="299"/>
        <end position="321"/>
    </location>
</feature>
<keyword evidence="1" id="KW-0812">Transmembrane</keyword>
<protein>
    <submittedName>
        <fullName evidence="2">Permease</fullName>
    </submittedName>
</protein>
<dbReference type="OrthoDB" id="1689651at2"/>
<gene>
    <name evidence="2" type="ORF">IX83_01920</name>
</gene>
<feature type="transmembrane region" description="Helical" evidence="1">
    <location>
        <begin position="34"/>
        <end position="51"/>
    </location>
</feature>
<keyword evidence="1" id="KW-0472">Membrane</keyword>
<dbReference type="eggNOG" id="COG3817">
    <property type="taxonomic scope" value="Bacteria"/>
</dbReference>
<keyword evidence="3" id="KW-1185">Reference proteome</keyword>
<accession>A0A077DGJ4</accession>
<dbReference type="RefSeq" id="WP_038498527.1">
    <property type="nucleotide sequence ID" value="NZ_AFWK01000014.1"/>
</dbReference>
<feature type="transmembrane region" description="Helical" evidence="1">
    <location>
        <begin position="137"/>
        <end position="155"/>
    </location>
</feature>
<name>A0A077DGJ4_9BURK</name>
<evidence type="ECO:0000313" key="3">
    <source>
        <dbReference type="Proteomes" id="UP000028945"/>
    </source>
</evidence>
<sequence length="324" mass="35060">MNALLTLDHFYILTGIILALIALFSFLDKHHPKKWGNGLFWLLLAVLYVFGDVIPSLYAGLIVIFMIVLAGCKLMGVGKYHELSEQEREAKSQTIANKIFIPALLIPFVTLILALGFSHLTLSGIPLMQSKPSSAPTLISLALACIIAAIVAYFLTKEKPTQYIHESRRILDSIGWVIILPQLLAVLGGVFSDAGVGHAVSHLITNFIDMGHPFIASAIFCLGMALFTIIMGNAFAAFPVMMAGVGIPILIGDLNANPAIICAIGMFSGYCGTLCTPMGANFNIVPVTLLNLPSEFSVIRMQIGTAIPLLIVNIFLMYFLAFTF</sequence>
<dbReference type="Proteomes" id="UP000028945">
    <property type="component" value="Chromosome"/>
</dbReference>
<feature type="transmembrane region" description="Helical" evidence="1">
    <location>
        <begin position="6"/>
        <end position="27"/>
    </location>
</feature>
<feature type="transmembrane region" description="Helical" evidence="1">
    <location>
        <begin position="99"/>
        <end position="117"/>
    </location>
</feature>
<keyword evidence="1" id="KW-1133">Transmembrane helix</keyword>
<dbReference type="InterPro" id="IPR009323">
    <property type="entry name" value="DUF979"/>
</dbReference>
<dbReference type="Pfam" id="PF06166">
    <property type="entry name" value="DUF979"/>
    <property type="match status" value="1"/>
</dbReference>
<proteinExistence type="predicted"/>
<dbReference type="EMBL" id="CP009238">
    <property type="protein sequence ID" value="AIL32233.1"/>
    <property type="molecule type" value="Genomic_DNA"/>
</dbReference>
<feature type="transmembrane region" description="Helical" evidence="1">
    <location>
        <begin position="57"/>
        <end position="78"/>
    </location>
</feature>
<evidence type="ECO:0000313" key="2">
    <source>
        <dbReference type="EMBL" id="AIL32233.1"/>
    </source>
</evidence>
<organism evidence="2 3">
    <name type="scientific">Basilea psittacipulmonis DSM 24701</name>
    <dbReference type="NCBI Taxonomy" id="1072685"/>
    <lineage>
        <taxon>Bacteria</taxon>
        <taxon>Pseudomonadati</taxon>
        <taxon>Pseudomonadota</taxon>
        <taxon>Betaproteobacteria</taxon>
        <taxon>Burkholderiales</taxon>
        <taxon>Alcaligenaceae</taxon>
        <taxon>Basilea</taxon>
    </lineage>
</organism>
<reference evidence="2 3" key="1">
    <citation type="journal article" date="2014" name="BMC Genomics">
        <title>A genomic perspective on a new bacterial genus and species from the Alcaligenaceae family, Basilea psittacipulmonis.</title>
        <authorList>
            <person name="Whiteson K.L."/>
            <person name="Hernandez D."/>
            <person name="Lazarevic V."/>
            <person name="Gaia N."/>
            <person name="Farinelli L."/>
            <person name="Francois P."/>
            <person name="Pilo P."/>
            <person name="Frey J."/>
            <person name="Schrenzel J."/>
        </authorList>
    </citation>
    <scope>NUCLEOTIDE SEQUENCE [LARGE SCALE GENOMIC DNA]</scope>
    <source>
        <strain evidence="2 3">DSM 24701</strain>
    </source>
</reference>
<dbReference type="KEGG" id="bpsi:IX83_01920"/>
<dbReference type="STRING" id="1072685.IX83_01920"/>
<dbReference type="HOGENOM" id="CLU_078249_0_0_4"/>
<evidence type="ECO:0000256" key="1">
    <source>
        <dbReference type="SAM" id="Phobius"/>
    </source>
</evidence>